<dbReference type="Gene3D" id="2.60.210.10">
    <property type="entry name" value="Apoptosis, Tumor Necrosis Factor Receptor Associated Protein 2, Chain A"/>
    <property type="match status" value="1"/>
</dbReference>
<reference evidence="5" key="2">
    <citation type="submission" date="2014-05" db="EMBL/GenBank/DDBJ databases">
        <title>The genome and life-stage specific transcriptomes of Globodera pallida elucidate key aspects of plant parasitism by a cyst nematode.</title>
        <authorList>
            <person name="Cotton J.A."/>
            <person name="Lilley C.J."/>
            <person name="Jones L.M."/>
            <person name="Kikuchi T."/>
            <person name="Reid A.J."/>
            <person name="Thorpe P."/>
            <person name="Tsai I.J."/>
            <person name="Beasley H."/>
            <person name="Blok V."/>
            <person name="Cock P.J.A."/>
            <person name="Van den Akker S.E."/>
            <person name="Holroyd N."/>
            <person name="Hunt M."/>
            <person name="Mantelin S."/>
            <person name="Naghra H."/>
            <person name="Pain A."/>
            <person name="Palomares-Rius J.E."/>
            <person name="Zarowiecki M."/>
            <person name="Berriman M."/>
            <person name="Jones J.T."/>
            <person name="Urwin P.E."/>
        </authorList>
    </citation>
    <scope>NUCLEOTIDE SEQUENCE [LARGE SCALE GENOMIC DNA]</scope>
    <source>
        <strain evidence="5">Lindley</strain>
    </source>
</reference>
<sequence length="641" mass="71386">MEQYAIDYAHSIGLVAPMPDQPEGTFSNILAVPLPLTLLPSPFPRELYEHAVDVQQQLSELYFRIASDHEFLMDSLKDVIKSDPFMARFVQIAKLVHAEGVHQPLAVQLQRSDYMAHLEPSDGTLALKQVEVNIGPLGGPGFATGVSKLHRKMLDKVAIVRGGRLAMLANAYAPVEVNIGPLGGLGSTTCVSKLHRKMLDKVAIVREGRLAMLANAFAPVSRTRQNMAYSIYQAWKLFGDPKAILLFLDTPDLLYFEQLQCIQFDVEELGKQEGHLVVVLSLTFVEASKRMSLDETGDFSLYMDGNKRVALVHITDGNSPDEFPTEREWTALTMMERSTAILSPNIRLLLSCTKKIQQVLAKPGMLERFIPNDSKIVAQVRSTFTGLWGLEEDDEATKEVIEAAIKSPSNYVLKSQLEAGLGNFFDEQVAEMLQKLSKQDRAAYILQQRINPLVVKNFMMRQMKPAQMEDVVNELGIYASLIGNQSTAFIYADDLRGLNGDNAIAVLCAANKYDVAGLTKACVDFPKAKLSNVFVALVQARFLGQENLLRTKMFWLFPRVYGNDANWSCACSATFKIVSQKHGKKDHRLEISHIFHSKETGKGHLMPFETLMNPNNGWHDAKNDTVRLAIDVTAEEPTGVK</sequence>
<dbReference type="PANTHER" id="PTHR11130">
    <property type="entry name" value="GLUTATHIONE SYNTHETASE"/>
    <property type="match status" value="1"/>
</dbReference>
<dbReference type="InterPro" id="IPR016185">
    <property type="entry name" value="PreATP-grasp_dom_sf"/>
</dbReference>
<dbReference type="InterPro" id="IPR008974">
    <property type="entry name" value="TRAF-like"/>
</dbReference>
<name>A0A183BTW3_GLOPA</name>
<proteinExistence type="predicted"/>
<dbReference type="SUPFAM" id="SSF56059">
    <property type="entry name" value="Glutathione synthetase ATP-binding domain-like"/>
    <property type="match status" value="1"/>
</dbReference>
<dbReference type="WBParaSite" id="GPLIN_000404900">
    <property type="protein sequence ID" value="GPLIN_000404900"/>
    <property type="gene ID" value="GPLIN_000404900"/>
</dbReference>
<feature type="domain" description="Glutathione synthase substrate-binding" evidence="4">
    <location>
        <begin position="273"/>
        <end position="350"/>
    </location>
</feature>
<keyword evidence="5" id="KW-1185">Reference proteome</keyword>
<dbReference type="InterPro" id="IPR004887">
    <property type="entry name" value="GSH_synth_subst-bd"/>
</dbReference>
<dbReference type="Gene3D" id="3.40.50.1760">
    <property type="entry name" value="Glutathione synthase, substrate-binding domain superfamily, eukaryotic"/>
    <property type="match status" value="1"/>
</dbReference>
<dbReference type="Gene3D" id="3.30.1490.80">
    <property type="match status" value="1"/>
</dbReference>
<dbReference type="Proteomes" id="UP000050741">
    <property type="component" value="Unassembled WGS sequence"/>
</dbReference>
<dbReference type="InterPro" id="IPR014049">
    <property type="entry name" value="Glutathione_synthase_N_euk"/>
</dbReference>
<evidence type="ECO:0000256" key="1">
    <source>
        <dbReference type="ARBA" id="ARBA00020821"/>
    </source>
</evidence>
<comment type="catalytic activity">
    <reaction evidence="3">
        <text>gamma-L-glutamyl-L-cysteine + glycine + ATP = glutathione + ADP + phosphate + H(+)</text>
        <dbReference type="Rhea" id="RHEA:13557"/>
        <dbReference type="ChEBI" id="CHEBI:15378"/>
        <dbReference type="ChEBI" id="CHEBI:30616"/>
        <dbReference type="ChEBI" id="CHEBI:43474"/>
        <dbReference type="ChEBI" id="CHEBI:57305"/>
        <dbReference type="ChEBI" id="CHEBI:57925"/>
        <dbReference type="ChEBI" id="CHEBI:58173"/>
        <dbReference type="ChEBI" id="CHEBI:456216"/>
        <dbReference type="EC" id="6.3.2.3"/>
    </reaction>
    <physiologicalReaction direction="left-to-right" evidence="3">
        <dbReference type="Rhea" id="RHEA:13558"/>
    </physiologicalReaction>
</comment>
<dbReference type="Pfam" id="PF03917">
    <property type="entry name" value="GSH_synth_ATP"/>
    <property type="match status" value="2"/>
</dbReference>
<accession>A0A183BTW3</accession>
<dbReference type="GO" id="GO:0005524">
    <property type="term" value="F:ATP binding"/>
    <property type="evidence" value="ECO:0007669"/>
    <property type="project" value="InterPro"/>
</dbReference>
<evidence type="ECO:0000256" key="3">
    <source>
        <dbReference type="ARBA" id="ARBA00048871"/>
    </source>
</evidence>
<dbReference type="InterPro" id="IPR037013">
    <property type="entry name" value="GSH-S_sub-bd_sf"/>
</dbReference>
<dbReference type="Gene3D" id="3.30.710.10">
    <property type="entry name" value="Potassium Channel Kv1.1, Chain A"/>
    <property type="match status" value="1"/>
</dbReference>
<evidence type="ECO:0000259" key="4">
    <source>
        <dbReference type="Pfam" id="PF03199"/>
    </source>
</evidence>
<dbReference type="InterPro" id="IPR014709">
    <property type="entry name" value="Glutathione_synthase_C_euk"/>
</dbReference>
<dbReference type="SUPFAM" id="SSF52440">
    <property type="entry name" value="PreATP-grasp domain"/>
    <property type="match status" value="1"/>
</dbReference>
<dbReference type="GO" id="GO:0004363">
    <property type="term" value="F:glutathione synthase activity"/>
    <property type="evidence" value="ECO:0007669"/>
    <property type="project" value="UniProtKB-EC"/>
</dbReference>
<evidence type="ECO:0000313" key="6">
    <source>
        <dbReference type="WBParaSite" id="GPLIN_000404900"/>
    </source>
</evidence>
<dbReference type="Pfam" id="PF03199">
    <property type="entry name" value="GSH_synthase"/>
    <property type="match status" value="1"/>
</dbReference>
<reference evidence="5" key="1">
    <citation type="submission" date="2013-12" db="EMBL/GenBank/DDBJ databases">
        <authorList>
            <person name="Aslett M."/>
        </authorList>
    </citation>
    <scope>NUCLEOTIDE SEQUENCE [LARGE SCALE GENOMIC DNA]</scope>
    <source>
        <strain evidence="5">Lindley</strain>
    </source>
</reference>
<dbReference type="AlphaFoldDB" id="A0A183BTW3"/>
<dbReference type="InterPro" id="IPR005615">
    <property type="entry name" value="Glutathione_synthase"/>
</dbReference>
<dbReference type="GO" id="GO:0005829">
    <property type="term" value="C:cytosol"/>
    <property type="evidence" value="ECO:0007669"/>
    <property type="project" value="TreeGrafter"/>
</dbReference>
<dbReference type="PANTHER" id="PTHR11130:SF0">
    <property type="entry name" value="GLUTATHIONE SYNTHETASE"/>
    <property type="match status" value="1"/>
</dbReference>
<organism evidence="5 6">
    <name type="scientific">Globodera pallida</name>
    <name type="common">Potato cyst nematode worm</name>
    <name type="synonym">Heterodera pallida</name>
    <dbReference type="NCBI Taxonomy" id="36090"/>
    <lineage>
        <taxon>Eukaryota</taxon>
        <taxon>Metazoa</taxon>
        <taxon>Ecdysozoa</taxon>
        <taxon>Nematoda</taxon>
        <taxon>Chromadorea</taxon>
        <taxon>Rhabditida</taxon>
        <taxon>Tylenchina</taxon>
        <taxon>Tylenchomorpha</taxon>
        <taxon>Tylenchoidea</taxon>
        <taxon>Heteroderidae</taxon>
        <taxon>Heteroderinae</taxon>
        <taxon>Globodera</taxon>
    </lineage>
</organism>
<evidence type="ECO:0000256" key="2">
    <source>
        <dbReference type="ARBA" id="ARBA00030403"/>
    </source>
</evidence>
<evidence type="ECO:0000313" key="5">
    <source>
        <dbReference type="Proteomes" id="UP000050741"/>
    </source>
</evidence>
<dbReference type="Gene3D" id="3.30.470.20">
    <property type="entry name" value="ATP-grasp fold, B domain"/>
    <property type="match status" value="1"/>
</dbReference>
<dbReference type="InterPro" id="IPR011333">
    <property type="entry name" value="SKP1/BTB/POZ_sf"/>
</dbReference>
<dbReference type="SUPFAM" id="SSF49599">
    <property type="entry name" value="TRAF domain-like"/>
    <property type="match status" value="1"/>
</dbReference>
<dbReference type="Gene3D" id="3.30.1490.50">
    <property type="match status" value="1"/>
</dbReference>
<dbReference type="GO" id="GO:0043295">
    <property type="term" value="F:glutathione binding"/>
    <property type="evidence" value="ECO:0007669"/>
    <property type="project" value="TreeGrafter"/>
</dbReference>
<protein>
    <recommendedName>
        <fullName evidence="1">Glutathione synthetase</fullName>
    </recommendedName>
    <alternativeName>
        <fullName evidence="2">Glutathione synthase</fullName>
    </alternativeName>
</protein>
<reference evidence="6" key="3">
    <citation type="submission" date="2016-06" db="UniProtKB">
        <authorList>
            <consortium name="WormBaseParasite"/>
        </authorList>
    </citation>
    <scope>IDENTIFICATION</scope>
</reference>